<name>A0ABN9Y7B5_9DINO</name>
<evidence type="ECO:0000256" key="1">
    <source>
        <dbReference type="SAM" id="Phobius"/>
    </source>
</evidence>
<gene>
    <name evidence="2" type="ORF">PCOR1329_LOCUS83114</name>
</gene>
<comment type="caution">
    <text evidence="2">The sequence shown here is derived from an EMBL/GenBank/DDBJ whole genome shotgun (WGS) entry which is preliminary data.</text>
</comment>
<keyword evidence="1" id="KW-0472">Membrane</keyword>
<dbReference type="EMBL" id="CAUYUJ010022015">
    <property type="protein sequence ID" value="CAK0908432.1"/>
    <property type="molecule type" value="Genomic_DNA"/>
</dbReference>
<evidence type="ECO:0000313" key="3">
    <source>
        <dbReference type="Proteomes" id="UP001189429"/>
    </source>
</evidence>
<keyword evidence="1" id="KW-1133">Transmembrane helix</keyword>
<sequence length="458" mass="51376">MFRTQCSLDDRVGMYSTLSGEVEMCIEHYKGEDKMPSELRHPIQGRMLVNVPSAPCQQDEACSAYQMGFCGGGPQTSSGKLLRVPDYCSSSQHYCTCMAAIQPCGTKGYFTFGFKPKEVLSRCEGDDCEETISIEIPYWPVMRMGLLSGGCQQVQKCTLENVQIWIEHECEERNLFSPLDPSATIWRELQHELDVIPDVSFGFFWPSTISESVSRTGSAAKTLFFGFMLCASLCLLASGYTTQMKTVDLPSLVIPIIGVEFNTMRSWFPPIGLILLSAVPMVPASQMHDFPGVLLTSVHLVGAQFCFVVYLVCEGMALIDRENAREMRENNRSEWCVRFGLFLTGSIAMLLFVNSWAFLAVFGGGETTPYLGTFPDWGYSDFYKTIHTGETFLLRPAEGTWQTLKMISYAAELIVSLSILSSMLMIWFFNHRLPVDKPQLHARTVMCRGKSDPEYQDS</sequence>
<feature type="transmembrane region" description="Helical" evidence="1">
    <location>
        <begin position="406"/>
        <end position="429"/>
    </location>
</feature>
<protein>
    <submittedName>
        <fullName evidence="2">Uncharacterized protein</fullName>
    </submittedName>
</protein>
<organism evidence="2 3">
    <name type="scientific">Prorocentrum cordatum</name>
    <dbReference type="NCBI Taxonomy" id="2364126"/>
    <lineage>
        <taxon>Eukaryota</taxon>
        <taxon>Sar</taxon>
        <taxon>Alveolata</taxon>
        <taxon>Dinophyceae</taxon>
        <taxon>Prorocentrales</taxon>
        <taxon>Prorocentraceae</taxon>
        <taxon>Prorocentrum</taxon>
    </lineage>
</organism>
<feature type="transmembrane region" description="Helical" evidence="1">
    <location>
        <begin position="222"/>
        <end position="240"/>
    </location>
</feature>
<dbReference type="Proteomes" id="UP001189429">
    <property type="component" value="Unassembled WGS sequence"/>
</dbReference>
<feature type="transmembrane region" description="Helical" evidence="1">
    <location>
        <begin position="339"/>
        <end position="362"/>
    </location>
</feature>
<evidence type="ECO:0000313" key="2">
    <source>
        <dbReference type="EMBL" id="CAK0908432.1"/>
    </source>
</evidence>
<reference evidence="2" key="1">
    <citation type="submission" date="2023-10" db="EMBL/GenBank/DDBJ databases">
        <authorList>
            <person name="Chen Y."/>
            <person name="Shah S."/>
            <person name="Dougan E. K."/>
            <person name="Thang M."/>
            <person name="Chan C."/>
        </authorList>
    </citation>
    <scope>NUCLEOTIDE SEQUENCE [LARGE SCALE GENOMIC DNA]</scope>
</reference>
<feature type="transmembrane region" description="Helical" evidence="1">
    <location>
        <begin position="298"/>
        <end position="319"/>
    </location>
</feature>
<keyword evidence="3" id="KW-1185">Reference proteome</keyword>
<accession>A0ABN9Y7B5</accession>
<proteinExistence type="predicted"/>
<keyword evidence="1" id="KW-0812">Transmembrane</keyword>